<evidence type="ECO:0000256" key="1">
    <source>
        <dbReference type="SAM" id="SignalP"/>
    </source>
</evidence>
<feature type="chain" id="PRO_5019146876" evidence="1">
    <location>
        <begin position="28"/>
        <end position="72"/>
    </location>
</feature>
<organism evidence="2 3">
    <name type="scientific">Lentilactobacillus kosonis</name>
    <dbReference type="NCBI Taxonomy" id="2810561"/>
    <lineage>
        <taxon>Bacteria</taxon>
        <taxon>Bacillati</taxon>
        <taxon>Bacillota</taxon>
        <taxon>Bacilli</taxon>
        <taxon>Lactobacillales</taxon>
        <taxon>Lactobacillaceae</taxon>
        <taxon>Lentilactobacillus</taxon>
    </lineage>
</organism>
<evidence type="ECO:0000313" key="3">
    <source>
        <dbReference type="Proteomes" id="UP000286974"/>
    </source>
</evidence>
<dbReference type="EMBL" id="BEXA01000001">
    <property type="protein sequence ID" value="GAY72048.1"/>
    <property type="molecule type" value="Genomic_DNA"/>
</dbReference>
<feature type="signal peptide" evidence="1">
    <location>
        <begin position="1"/>
        <end position="27"/>
    </location>
</feature>
<reference evidence="2 3" key="1">
    <citation type="submission" date="2017-11" db="EMBL/GenBank/DDBJ databases">
        <title>Draft Genome Sequence of Lactobacillus curieae NBRC 111893 isolated from Koso, a Japanese sugar-Vegetable Fermented Beverage.</title>
        <authorList>
            <person name="Chiou T.Y."/>
            <person name="Oshima K."/>
            <person name="Suda W."/>
            <person name="Hattori M."/>
            <person name="Takahashi T."/>
        </authorList>
    </citation>
    <scope>NUCLEOTIDE SEQUENCE [LARGE SCALE GENOMIC DNA]</scope>
    <source>
        <strain evidence="2 3">NBRC111893</strain>
    </source>
</reference>
<comment type="caution">
    <text evidence="2">The sequence shown here is derived from an EMBL/GenBank/DDBJ whole genome shotgun (WGS) entry which is preliminary data.</text>
</comment>
<protein>
    <submittedName>
        <fullName evidence="2">Uncharacterized protein</fullName>
    </submittedName>
</protein>
<dbReference type="AlphaFoldDB" id="A0A401FIC5"/>
<dbReference type="Proteomes" id="UP000286974">
    <property type="component" value="Unassembled WGS sequence"/>
</dbReference>
<keyword evidence="3" id="KW-1185">Reference proteome</keyword>
<name>A0A401FIC5_9LACO</name>
<dbReference type="OrthoDB" id="2330102at2"/>
<keyword evidence="1" id="KW-0732">Signal</keyword>
<evidence type="ECO:0000313" key="2">
    <source>
        <dbReference type="EMBL" id="GAY72048.1"/>
    </source>
</evidence>
<sequence>MKKLILWGTVVLGMFGILMTSTTTVNAATWHHGVPKFLKSGFWTLNKQKKITLSSVTRQFITFTKMRENWME</sequence>
<proteinExistence type="predicted"/>
<dbReference type="RefSeq" id="WP_125007636.1">
    <property type="nucleotide sequence ID" value="NZ_BEXA01000001.1"/>
</dbReference>
<gene>
    <name evidence="2" type="ORF">NBRC111893_194</name>
</gene>
<accession>A0A401FIC5</accession>